<gene>
    <name evidence="2" type="ORF">HIJ39_09160</name>
</gene>
<evidence type="ECO:0000313" key="3">
    <source>
        <dbReference type="Proteomes" id="UP000533476"/>
    </source>
</evidence>
<dbReference type="RefSeq" id="WP_169098912.1">
    <property type="nucleotide sequence ID" value="NZ_JABBVZ010000024.1"/>
</dbReference>
<dbReference type="InterPro" id="IPR005835">
    <property type="entry name" value="NTP_transferase_dom"/>
</dbReference>
<feature type="domain" description="Nucleotidyl transferase" evidence="1">
    <location>
        <begin position="2"/>
        <end position="234"/>
    </location>
</feature>
<sequence>MKGLLLAGGTGSRLRPLTYTGAKQLIPVANRPILFYAVDAMVASGIHDIGVIVGDTKDEVMHALGDGGQFGANITYIPQSAPLGLAHAVKSAREFLGDDPFLMFLGDNLLRGGLGTLVERFQAGDYAASILLTAVDDPRQFGVAVLENDRVVRLVEKPKEPPSNLALVGAYCFQPVIHDAIAQLKPSWRGEYEITDAIQCLIDWNLNVDSTRVEGWWKDTGRPEDVLEANRLVLEDLATRIEGQVDGESRITGRVVIEPGAEVVRSDIRGPVTIAGGARIEDSYIGPYTAVGPQVVIRRTEIENSVILADSNIEDIQERIDQSLIGRGVRVAGGRRRPRGLRLVLGDQSRIDV</sequence>
<dbReference type="GO" id="GO:0008879">
    <property type="term" value="F:glucose-1-phosphate thymidylyltransferase activity"/>
    <property type="evidence" value="ECO:0007669"/>
    <property type="project" value="UniProtKB-EC"/>
</dbReference>
<accession>A0A7Y0Q2N3</accession>
<proteinExistence type="predicted"/>
<dbReference type="Proteomes" id="UP000533476">
    <property type="component" value="Unassembled WGS sequence"/>
</dbReference>
<dbReference type="EC" id="2.7.7.24" evidence="2"/>
<protein>
    <submittedName>
        <fullName evidence="2">Glucose-1-phosphate thymidylyltransferase</fullName>
        <ecNumber evidence="2">2.7.7.24</ecNumber>
    </submittedName>
</protein>
<dbReference type="PANTHER" id="PTHR42883:SF2">
    <property type="entry name" value="THYMIDYLYLTRANSFERASE"/>
    <property type="match status" value="1"/>
</dbReference>
<dbReference type="CDD" id="cd04189">
    <property type="entry name" value="G1P_TT_long"/>
    <property type="match status" value="1"/>
</dbReference>
<keyword evidence="3" id="KW-1185">Reference proteome</keyword>
<dbReference type="SUPFAM" id="SSF53448">
    <property type="entry name" value="Nucleotide-diphospho-sugar transferases"/>
    <property type="match status" value="1"/>
</dbReference>
<keyword evidence="2" id="KW-0548">Nucleotidyltransferase</keyword>
<dbReference type="Gene3D" id="2.160.10.10">
    <property type="entry name" value="Hexapeptide repeat proteins"/>
    <property type="match status" value="1"/>
</dbReference>
<organism evidence="2 3">
    <name type="scientific">Sulfobacillus harzensis</name>
    <dbReference type="NCBI Taxonomy" id="2729629"/>
    <lineage>
        <taxon>Bacteria</taxon>
        <taxon>Bacillati</taxon>
        <taxon>Bacillota</taxon>
        <taxon>Clostridia</taxon>
        <taxon>Eubacteriales</taxon>
        <taxon>Clostridiales Family XVII. Incertae Sedis</taxon>
        <taxon>Sulfobacillus</taxon>
    </lineage>
</organism>
<comment type="caution">
    <text evidence="2">The sequence shown here is derived from an EMBL/GenBank/DDBJ whole genome shotgun (WGS) entry which is preliminary data.</text>
</comment>
<reference evidence="2 3" key="1">
    <citation type="submission" date="2020-04" db="EMBL/GenBank/DDBJ databases">
        <authorList>
            <person name="Zhang R."/>
            <person name="Schippers A."/>
        </authorList>
    </citation>
    <scope>NUCLEOTIDE SEQUENCE [LARGE SCALE GENOMIC DNA]</scope>
    <source>
        <strain evidence="2 3">DSM 109850</strain>
    </source>
</reference>
<dbReference type="EMBL" id="JABBVZ010000024">
    <property type="protein sequence ID" value="NMP22520.1"/>
    <property type="molecule type" value="Genomic_DNA"/>
</dbReference>
<keyword evidence="2" id="KW-0808">Transferase</keyword>
<dbReference type="AlphaFoldDB" id="A0A7Y0Q2N3"/>
<dbReference type="InterPro" id="IPR029044">
    <property type="entry name" value="Nucleotide-diphossugar_trans"/>
</dbReference>
<dbReference type="Gene3D" id="3.90.550.10">
    <property type="entry name" value="Spore Coat Polysaccharide Biosynthesis Protein SpsA, Chain A"/>
    <property type="match status" value="1"/>
</dbReference>
<dbReference type="PANTHER" id="PTHR42883">
    <property type="entry name" value="GLUCOSE-1-PHOSPHATE THYMIDYLTRANSFERASE"/>
    <property type="match status" value="1"/>
</dbReference>
<name>A0A7Y0Q2N3_9FIRM</name>
<evidence type="ECO:0000259" key="1">
    <source>
        <dbReference type="Pfam" id="PF00483"/>
    </source>
</evidence>
<dbReference type="NCBIfam" id="TIGR01208">
    <property type="entry name" value="rmlA_long"/>
    <property type="match status" value="1"/>
</dbReference>
<dbReference type="Pfam" id="PF00483">
    <property type="entry name" value="NTP_transferase"/>
    <property type="match status" value="1"/>
</dbReference>
<evidence type="ECO:0000313" key="2">
    <source>
        <dbReference type="EMBL" id="NMP22520.1"/>
    </source>
</evidence>
<dbReference type="InterPro" id="IPR005908">
    <property type="entry name" value="G1P_thy_trans_l"/>
</dbReference>